<dbReference type="GO" id="GO:0005525">
    <property type="term" value="F:GTP binding"/>
    <property type="evidence" value="ECO:0007669"/>
    <property type="project" value="InterPro"/>
</dbReference>
<evidence type="ECO:0008006" key="7">
    <source>
        <dbReference type="Google" id="ProtNLM"/>
    </source>
</evidence>
<evidence type="ECO:0000313" key="4">
    <source>
        <dbReference type="EMBL" id="CAF4309940.1"/>
    </source>
</evidence>
<dbReference type="PANTHER" id="PTHR46350">
    <property type="entry name" value="RAS LIKE FAMILY 10 MEMBER B-RELATED"/>
    <property type="match status" value="1"/>
</dbReference>
<evidence type="ECO:0000256" key="1">
    <source>
        <dbReference type="SAM" id="MobiDB-lite"/>
    </source>
</evidence>
<dbReference type="PROSITE" id="PS51419">
    <property type="entry name" value="RAB"/>
    <property type="match status" value="1"/>
</dbReference>
<dbReference type="EMBL" id="CAJOBQ010000260">
    <property type="protein sequence ID" value="CAF4309940.1"/>
    <property type="molecule type" value="Genomic_DNA"/>
</dbReference>
<accession>A0A820IGY4</accession>
<dbReference type="Proteomes" id="UP000663848">
    <property type="component" value="Unassembled WGS sequence"/>
</dbReference>
<dbReference type="InterPro" id="IPR001806">
    <property type="entry name" value="Small_GTPase"/>
</dbReference>
<organism evidence="4 6">
    <name type="scientific">Rotaria socialis</name>
    <dbReference type="NCBI Taxonomy" id="392032"/>
    <lineage>
        <taxon>Eukaryota</taxon>
        <taxon>Metazoa</taxon>
        <taxon>Spiralia</taxon>
        <taxon>Gnathifera</taxon>
        <taxon>Rotifera</taxon>
        <taxon>Eurotatoria</taxon>
        <taxon>Bdelloidea</taxon>
        <taxon>Philodinida</taxon>
        <taxon>Philodinidae</taxon>
        <taxon>Rotaria</taxon>
    </lineage>
</organism>
<dbReference type="Pfam" id="PF00071">
    <property type="entry name" value="Ras"/>
    <property type="match status" value="1"/>
</dbReference>
<evidence type="ECO:0000313" key="3">
    <source>
        <dbReference type="EMBL" id="CAF3541114.1"/>
    </source>
</evidence>
<reference evidence="4" key="1">
    <citation type="submission" date="2021-02" db="EMBL/GenBank/DDBJ databases">
        <authorList>
            <person name="Nowell W R."/>
        </authorList>
    </citation>
    <scope>NUCLEOTIDE SEQUENCE</scope>
</reference>
<dbReference type="PANTHER" id="PTHR46350:SF2">
    <property type="entry name" value="RAS LIKE FAMILY 10 MEMBER B"/>
    <property type="match status" value="1"/>
</dbReference>
<evidence type="ECO:0000313" key="6">
    <source>
        <dbReference type="Proteomes" id="UP000663862"/>
    </source>
</evidence>
<dbReference type="EMBL" id="CAJNYU010002349">
    <property type="protein sequence ID" value="CAF3541114.1"/>
    <property type="molecule type" value="Genomic_DNA"/>
</dbReference>
<dbReference type="EMBL" id="CAJOBR010000231">
    <property type="protein sequence ID" value="CAF4484270.1"/>
    <property type="molecule type" value="Genomic_DNA"/>
</dbReference>
<dbReference type="InterPro" id="IPR027417">
    <property type="entry name" value="P-loop_NTPase"/>
</dbReference>
<dbReference type="InterPro" id="IPR052661">
    <property type="entry name" value="Ras-like_GTPase_Reg"/>
</dbReference>
<sequence>MCDQPIQIAVLGDKSVGKTAIIRQWLCNDFSTLYSETNLATYHFTSLFNGHRLFHIRIIDTPRFDDTNNTDPQQEWVRMYCFRRAHLFLLVFDINREETFNYIKQIYREIVRVRLGSNYNNHQHPYPHPHQPHHPAHHQSHHHHHHHHPHSHFHHQSEILTDLTNDDDDQVATRSTGYVPVIVVANKVDLISTDLRFSNITLMNSRDIQQYVKKNFKANTIQCSAKYHWHLVLLFREVCRMLETVEDTVAKQAAQQARRRLHHQQDNDKHCRVM</sequence>
<protein>
    <recommendedName>
        <fullName evidence="7">Ras-like protein family member 10B</fullName>
    </recommendedName>
</protein>
<dbReference type="EMBL" id="CAJNYT010000142">
    <property type="protein sequence ID" value="CAF3334122.1"/>
    <property type="molecule type" value="Genomic_DNA"/>
</dbReference>
<evidence type="ECO:0000313" key="5">
    <source>
        <dbReference type="EMBL" id="CAF4484270.1"/>
    </source>
</evidence>
<dbReference type="SUPFAM" id="SSF52540">
    <property type="entry name" value="P-loop containing nucleoside triphosphate hydrolases"/>
    <property type="match status" value="1"/>
</dbReference>
<comment type="caution">
    <text evidence="4">The sequence shown here is derived from an EMBL/GenBank/DDBJ whole genome shotgun (WGS) entry which is preliminary data.</text>
</comment>
<dbReference type="AlphaFoldDB" id="A0A820IGY4"/>
<dbReference type="SMART" id="SM00173">
    <property type="entry name" value="RAS"/>
    <property type="match status" value="1"/>
</dbReference>
<dbReference type="Gene3D" id="3.40.50.300">
    <property type="entry name" value="P-loop containing nucleotide triphosphate hydrolases"/>
    <property type="match status" value="1"/>
</dbReference>
<dbReference type="Proteomes" id="UP000663872">
    <property type="component" value="Unassembled WGS sequence"/>
</dbReference>
<feature type="compositionally biased region" description="Basic residues" evidence="1">
    <location>
        <begin position="125"/>
        <end position="154"/>
    </location>
</feature>
<gene>
    <name evidence="3" type="ORF">FME351_LOCUS18986</name>
    <name evidence="2" type="ORF">GRG538_LOCUS3966</name>
    <name evidence="5" type="ORF">QYT958_LOCUS3302</name>
    <name evidence="4" type="ORF">TSG867_LOCUS6828</name>
</gene>
<feature type="region of interest" description="Disordered" evidence="1">
    <location>
        <begin position="120"/>
        <end position="157"/>
    </location>
</feature>
<proteinExistence type="predicted"/>
<dbReference type="PRINTS" id="PR00449">
    <property type="entry name" value="RASTRNSFRMNG"/>
</dbReference>
<dbReference type="Proteomes" id="UP000663869">
    <property type="component" value="Unassembled WGS sequence"/>
</dbReference>
<name>A0A820IGY4_9BILA</name>
<dbReference type="Proteomes" id="UP000663862">
    <property type="component" value="Unassembled WGS sequence"/>
</dbReference>
<dbReference type="GO" id="GO:0003924">
    <property type="term" value="F:GTPase activity"/>
    <property type="evidence" value="ECO:0007669"/>
    <property type="project" value="InterPro"/>
</dbReference>
<evidence type="ECO:0000313" key="2">
    <source>
        <dbReference type="EMBL" id="CAF3334122.1"/>
    </source>
</evidence>